<dbReference type="CDD" id="cd16144">
    <property type="entry name" value="ARS_like"/>
    <property type="match status" value="1"/>
</dbReference>
<gene>
    <name evidence="8" type="ORF">CKA38_11125</name>
</gene>
<reference evidence="8 9" key="1">
    <citation type="journal article" date="2018" name="Syst. Appl. Microbiol.">
        <title>Ereboglobus luteus gen. nov. sp. nov. from cockroach guts, and new insights into the oxygen relationship of the genera Opitutus and Didymococcus (Verrucomicrobia: Opitutaceae).</title>
        <authorList>
            <person name="Tegtmeier D."/>
            <person name="Belitz A."/>
            <person name="Radek R."/>
            <person name="Heimerl T."/>
            <person name="Brune A."/>
        </authorList>
    </citation>
    <scope>NUCLEOTIDE SEQUENCE [LARGE SCALE GENOMIC DNA]</scope>
    <source>
        <strain evidence="8 9">Ho45</strain>
    </source>
</reference>
<dbReference type="PANTHER" id="PTHR42693:SF42">
    <property type="entry name" value="ARYLSULFATASE G"/>
    <property type="match status" value="1"/>
</dbReference>
<evidence type="ECO:0000256" key="4">
    <source>
        <dbReference type="ARBA" id="ARBA00022729"/>
    </source>
</evidence>
<keyword evidence="4" id="KW-0732">Signal</keyword>
<dbReference type="AlphaFoldDB" id="A0A2U8E6T7"/>
<organism evidence="8 9">
    <name type="scientific">Ereboglobus luteus</name>
    <dbReference type="NCBI Taxonomy" id="1796921"/>
    <lineage>
        <taxon>Bacteria</taxon>
        <taxon>Pseudomonadati</taxon>
        <taxon>Verrucomicrobiota</taxon>
        <taxon>Opitutia</taxon>
        <taxon>Opitutales</taxon>
        <taxon>Opitutaceae</taxon>
        <taxon>Ereboglobus</taxon>
    </lineage>
</organism>
<name>A0A2U8E6T7_9BACT</name>
<dbReference type="SUPFAM" id="SSF53649">
    <property type="entry name" value="Alkaline phosphatase-like"/>
    <property type="match status" value="1"/>
</dbReference>
<dbReference type="GO" id="GO:0004065">
    <property type="term" value="F:arylsulfatase activity"/>
    <property type="evidence" value="ECO:0007669"/>
    <property type="project" value="TreeGrafter"/>
</dbReference>
<dbReference type="Gene3D" id="3.30.1120.10">
    <property type="match status" value="1"/>
</dbReference>
<dbReference type="InterPro" id="IPR024607">
    <property type="entry name" value="Sulfatase_CS"/>
</dbReference>
<keyword evidence="5" id="KW-0378">Hydrolase</keyword>
<evidence type="ECO:0000256" key="3">
    <source>
        <dbReference type="ARBA" id="ARBA00022723"/>
    </source>
</evidence>
<dbReference type="InterPro" id="IPR000917">
    <property type="entry name" value="Sulfatase_N"/>
</dbReference>
<evidence type="ECO:0000256" key="2">
    <source>
        <dbReference type="ARBA" id="ARBA00008779"/>
    </source>
</evidence>
<evidence type="ECO:0000256" key="5">
    <source>
        <dbReference type="ARBA" id="ARBA00022801"/>
    </source>
</evidence>
<comment type="similarity">
    <text evidence="2">Belongs to the sulfatase family.</text>
</comment>
<dbReference type="OrthoDB" id="246867at2"/>
<keyword evidence="6" id="KW-0106">Calcium</keyword>
<dbReference type="InterPro" id="IPR050738">
    <property type="entry name" value="Sulfatase"/>
</dbReference>
<proteinExistence type="inferred from homology"/>
<dbReference type="GO" id="GO:0046872">
    <property type="term" value="F:metal ion binding"/>
    <property type="evidence" value="ECO:0007669"/>
    <property type="project" value="UniProtKB-KW"/>
</dbReference>
<dbReference type="InterPro" id="IPR017850">
    <property type="entry name" value="Alkaline_phosphatase_core_sf"/>
</dbReference>
<comment type="cofactor">
    <cofactor evidence="1">
        <name>Ca(2+)</name>
        <dbReference type="ChEBI" id="CHEBI:29108"/>
    </cofactor>
</comment>
<keyword evidence="3" id="KW-0479">Metal-binding</keyword>
<dbReference type="Pfam" id="PF00884">
    <property type="entry name" value="Sulfatase"/>
    <property type="match status" value="1"/>
</dbReference>
<dbReference type="PROSITE" id="PS00149">
    <property type="entry name" value="SULFATASE_2"/>
    <property type="match status" value="1"/>
</dbReference>
<evidence type="ECO:0000256" key="6">
    <source>
        <dbReference type="ARBA" id="ARBA00022837"/>
    </source>
</evidence>
<dbReference type="Gene3D" id="3.40.720.10">
    <property type="entry name" value="Alkaline Phosphatase, subunit A"/>
    <property type="match status" value="1"/>
</dbReference>
<evidence type="ECO:0000313" key="8">
    <source>
        <dbReference type="EMBL" id="AWI10648.1"/>
    </source>
</evidence>
<evidence type="ECO:0000256" key="1">
    <source>
        <dbReference type="ARBA" id="ARBA00001913"/>
    </source>
</evidence>
<sequence length="461" mass="51821">MVVILADDLGVKDLGCYNKGTFYETPNLDRLAAQGVRFTNGYASCPVCSPSRFGLMTGRYATRADATDWFGAKRGGRFQPAQMIHHMPLEEVTLAGRLRETGYQTFFVGKWHLGEDEKYWPEHRGFDTNVAGWMRGSPGSYFSPYKNPRLPDGPAGEFLTDRLASESIALLRSRDKTRPFLLYHSFYQVHTPLRAPAELIEKYKAKAEKLGLDRGEDFGEEEQSWQRAQPRRVRIRQNHAVYAAMVESMDTAVGRILDELGKQGLLENTLVIFTSDNGGLSTSEGHPTCNLPYRGGKGWMYEGGLRVPYIARLPGAARDGRVCDTPVCGIDLLPTTLAFAGAALPANREIDGVNLMPLLEKNEAPERDALYWHYPHYGNQGGFPSSAIRMGDWKLIERLEDGRVHLYNLRADIGEKRDLASREPERVAEMRAKLHAWYKQTGARFLEPKPGGPVPWRPDDK</sequence>
<evidence type="ECO:0000313" key="9">
    <source>
        <dbReference type="Proteomes" id="UP000244896"/>
    </source>
</evidence>
<dbReference type="KEGG" id="elut:CKA38_11125"/>
<keyword evidence="9" id="KW-1185">Reference proteome</keyword>
<dbReference type="PROSITE" id="PS00523">
    <property type="entry name" value="SULFATASE_1"/>
    <property type="match status" value="1"/>
</dbReference>
<feature type="domain" description="Sulfatase N-terminal" evidence="7">
    <location>
        <begin position="2"/>
        <end position="341"/>
    </location>
</feature>
<accession>A0A2U8E6T7</accession>
<protein>
    <submittedName>
        <fullName evidence="8">Sulfatase</fullName>
    </submittedName>
</protein>
<dbReference type="EMBL" id="CP023004">
    <property type="protein sequence ID" value="AWI10648.1"/>
    <property type="molecule type" value="Genomic_DNA"/>
</dbReference>
<dbReference type="PANTHER" id="PTHR42693">
    <property type="entry name" value="ARYLSULFATASE FAMILY MEMBER"/>
    <property type="match status" value="1"/>
</dbReference>
<dbReference type="Proteomes" id="UP000244896">
    <property type="component" value="Chromosome"/>
</dbReference>
<evidence type="ECO:0000259" key="7">
    <source>
        <dbReference type="Pfam" id="PF00884"/>
    </source>
</evidence>